<evidence type="ECO:0000313" key="2">
    <source>
        <dbReference type="EMBL" id="CRY94337.1"/>
    </source>
</evidence>
<dbReference type="EMBL" id="LN852907">
    <property type="protein sequence ID" value="CRY94337.1"/>
    <property type="molecule type" value="Genomic_DNA"/>
</dbReference>
<dbReference type="AlphaFoldDB" id="A0A0H5QE06"/>
<proteinExistence type="predicted"/>
<organism evidence="2">
    <name type="scientific">uncultured prokaryote</name>
    <dbReference type="NCBI Taxonomy" id="198431"/>
    <lineage>
        <taxon>unclassified sequences</taxon>
        <taxon>environmental samples</taxon>
    </lineage>
</organism>
<keyword evidence="1" id="KW-1133">Transmembrane helix</keyword>
<protein>
    <submittedName>
        <fullName evidence="2">Uncharacterized protein</fullName>
    </submittedName>
</protein>
<reference evidence="2" key="2">
    <citation type="submission" date="2015-07" db="EMBL/GenBank/DDBJ databases">
        <title>Plasmids, circular viruses and viroids from rat gut.</title>
        <authorList>
            <person name="Jorgensen T.J."/>
            <person name="Hansen M.A."/>
            <person name="Xu Z."/>
            <person name="Tabak M.A."/>
            <person name="Sorensen S.J."/>
            <person name="Hansen L.H."/>
        </authorList>
    </citation>
    <scope>NUCLEOTIDE SEQUENCE</scope>
    <source>
        <plasmid evidence="2">pRGRH0234</plasmid>
    </source>
</reference>
<reference evidence="2" key="1">
    <citation type="submission" date="2015-06" db="EMBL/GenBank/DDBJ databases">
        <authorList>
            <person name="Joergensen T."/>
        </authorList>
    </citation>
    <scope>NUCLEOTIDE SEQUENCE</scope>
    <source>
        <plasmid evidence="2">pRGRH0234</plasmid>
    </source>
</reference>
<evidence type="ECO:0000256" key="1">
    <source>
        <dbReference type="SAM" id="Phobius"/>
    </source>
</evidence>
<feature type="transmembrane region" description="Helical" evidence="1">
    <location>
        <begin position="28"/>
        <end position="50"/>
    </location>
</feature>
<name>A0A0H5QE06_9ZZZZ</name>
<keyword evidence="1" id="KW-0812">Transmembrane</keyword>
<geneLocation type="plasmid" evidence="2">
    <name>pRGRH0234</name>
</geneLocation>
<sequence>MSLFGVAALVAALVHDLAMRQQATDPVFWPWALIALSFWFGLDMVLGAMAEAWEDFKQAKMAARQG</sequence>
<keyword evidence="1" id="KW-0472">Membrane</keyword>
<keyword evidence="2" id="KW-0614">Plasmid</keyword>
<accession>A0A0H5QE06</accession>